<name>A0A345XZJ4_9ACTN</name>
<evidence type="ECO:0000259" key="3">
    <source>
        <dbReference type="Pfam" id="PF18164"/>
    </source>
</evidence>
<dbReference type="Proteomes" id="UP000254425">
    <property type="component" value="Chromosome"/>
</dbReference>
<gene>
    <name evidence="4" type="ORF">DVA86_03635</name>
</gene>
<protein>
    <recommendedName>
        <fullName evidence="6">Acyltransferase</fullName>
    </recommendedName>
</protein>
<dbReference type="Pfam" id="PF18082">
    <property type="entry name" value="NAT_N"/>
    <property type="match status" value="1"/>
</dbReference>
<proteinExistence type="predicted"/>
<keyword evidence="5" id="KW-1185">Reference proteome</keyword>
<reference evidence="4 5" key="1">
    <citation type="submission" date="2018-07" db="EMBL/GenBank/DDBJ databases">
        <title>Draft genome of the type strain Streptomyces armeniacus ATCC 15676.</title>
        <authorList>
            <person name="Labana P."/>
            <person name="Gosse J.T."/>
            <person name="Boddy C.N."/>
        </authorList>
    </citation>
    <scope>NUCLEOTIDE SEQUENCE [LARGE SCALE GENOMIC DNA]</scope>
    <source>
        <strain evidence="4 5">ATCC 15676</strain>
    </source>
</reference>
<dbReference type="InterPro" id="IPR041644">
    <property type="entry name" value="GNAT_C"/>
</dbReference>
<evidence type="ECO:0008006" key="6">
    <source>
        <dbReference type="Google" id="ProtNLM"/>
    </source>
</evidence>
<dbReference type="KEGG" id="sarm:DVA86_03635"/>
<feature type="region of interest" description="Disordered" evidence="1">
    <location>
        <begin position="1"/>
        <end position="24"/>
    </location>
</feature>
<evidence type="ECO:0000313" key="5">
    <source>
        <dbReference type="Proteomes" id="UP000254425"/>
    </source>
</evidence>
<evidence type="ECO:0000313" key="4">
    <source>
        <dbReference type="EMBL" id="AXK37060.1"/>
    </source>
</evidence>
<sequence length="325" mass="35773">MPHSPDVDRWLATPGTQPAAEGIPDPRVPALPDARSRLRLLAVPEEDLEGVLTTLPDPARTPEPWQALLHCHRALFTDAPVGWPAAPGLLGPAGRYFYVHVFLLALPLALERQREYGIPADVVRATFADLGAKVAAYRRAYGTGGFDRQTWIVRHFRGTLHRLGRLQFERTTLDAAACGGPRGDGPRDGEPVLNVHIPGDGPMKPALCDASFAAARDFAARHFPATPYTYATCHSWLLDGQLAASLPADANIVRFQRRFRLFGSRPVCDDDVLEFVFHVPPGTAGPDLDQLPRDTALQRAILDRLRSGGHWRLGHGWTPLREDPR</sequence>
<evidence type="ECO:0000259" key="2">
    <source>
        <dbReference type="Pfam" id="PF18082"/>
    </source>
</evidence>
<feature type="domain" description="GNAT-like C-terminal" evidence="3">
    <location>
        <begin position="160"/>
        <end position="317"/>
    </location>
</feature>
<accession>A0A345XZJ4</accession>
<evidence type="ECO:0000256" key="1">
    <source>
        <dbReference type="SAM" id="MobiDB-lite"/>
    </source>
</evidence>
<dbReference type="EMBL" id="CP031320">
    <property type="protein sequence ID" value="AXK37060.1"/>
    <property type="molecule type" value="Genomic_DNA"/>
</dbReference>
<dbReference type="InterPro" id="IPR041273">
    <property type="entry name" value="NAT_N"/>
</dbReference>
<dbReference type="Pfam" id="PF18164">
    <property type="entry name" value="GNAT_C"/>
    <property type="match status" value="1"/>
</dbReference>
<organism evidence="4 5">
    <name type="scientific">Streptomyces armeniacus</name>
    <dbReference type="NCBI Taxonomy" id="83291"/>
    <lineage>
        <taxon>Bacteria</taxon>
        <taxon>Bacillati</taxon>
        <taxon>Actinomycetota</taxon>
        <taxon>Actinomycetes</taxon>
        <taxon>Kitasatosporales</taxon>
        <taxon>Streptomycetaceae</taxon>
        <taxon>Streptomyces</taxon>
    </lineage>
</organism>
<feature type="domain" description="N-acyltransferase N-terminal" evidence="2">
    <location>
        <begin position="33"/>
        <end position="158"/>
    </location>
</feature>
<dbReference type="Gene3D" id="3.40.630.120">
    <property type="match status" value="1"/>
</dbReference>
<dbReference type="AlphaFoldDB" id="A0A345XZJ4"/>